<evidence type="ECO:0000256" key="7">
    <source>
        <dbReference type="ARBA" id="ARBA00023136"/>
    </source>
</evidence>
<feature type="region of interest" description="Disordered" evidence="8">
    <location>
        <begin position="211"/>
        <end position="243"/>
    </location>
</feature>
<comment type="similarity">
    <text evidence="2">Belongs to the cation diffusion facilitator (CDF) transporter (TC 2.A.4) family. SLC30A subfamily.</text>
</comment>
<keyword evidence="5" id="KW-0862">Zinc</keyword>
<feature type="compositionally biased region" description="Basic and acidic residues" evidence="8">
    <location>
        <begin position="139"/>
        <end position="164"/>
    </location>
</feature>
<feature type="compositionally biased region" description="Basic and acidic residues" evidence="8">
    <location>
        <begin position="218"/>
        <end position="235"/>
    </location>
</feature>
<feature type="domain" description="Cation efflux protein cytoplasmic" evidence="11">
    <location>
        <begin position="431"/>
        <end position="509"/>
    </location>
</feature>
<comment type="caution">
    <text evidence="12">The sequence shown here is derived from an EMBL/GenBank/DDBJ whole genome shotgun (WGS) entry which is preliminary data.</text>
</comment>
<organism evidence="12 13">
    <name type="scientific">Apiospora kogelbergensis</name>
    <dbReference type="NCBI Taxonomy" id="1337665"/>
    <lineage>
        <taxon>Eukaryota</taxon>
        <taxon>Fungi</taxon>
        <taxon>Dikarya</taxon>
        <taxon>Ascomycota</taxon>
        <taxon>Pezizomycotina</taxon>
        <taxon>Sordariomycetes</taxon>
        <taxon>Xylariomycetidae</taxon>
        <taxon>Amphisphaeriales</taxon>
        <taxon>Apiosporaceae</taxon>
        <taxon>Apiospora</taxon>
    </lineage>
</organism>
<evidence type="ECO:0000256" key="5">
    <source>
        <dbReference type="ARBA" id="ARBA00022833"/>
    </source>
</evidence>
<feature type="compositionally biased region" description="Basic and acidic residues" evidence="8">
    <location>
        <begin position="585"/>
        <end position="595"/>
    </location>
</feature>
<sequence>MAWSKSTRIGIMLAIDVVFFFVELISGIIVGSLALQADAFHMLNDIISLLVGLWAVTLAKRATTDKYSFGWLRAEILGAFFNAVFLIALCVSILLESITRFIDPPTIEQPQLILIVGCTGLASNLIGFFVLGGHGHSHGPGDHSHEGHDHDHGHEHTHDHDNAHAAEEGRAPSVTAHVANEAGPAMDALPHVALARASNGNDSPETVRRINFASENDAPGRSDDRSTGTRLDGRRRAGSLKHTRLQSIDDLNLYPSSFRQNIIDRSRSNMEESEGSTADDDSSTANDESQADENSPLVTNNGKGGSVSPRNTYGSGENRHHKGHVSSRKPNGGRDSVVHHEHNHNKPQKPGKKGHGHNHADMGMNAMVLHVIGDALGNVGVIITALIIWLTDWPGKDYADPAVSLFITFIILRSACPLTMATANILLQATPDRIDMQDIKEDIQALPGVISCHHVHIWQLSDTNLVASMHIQVAFPITEEDGEKYMALAKSARECLHAYGIHSATIQPEFCLDQTCNHLEVSMLTDGTLDGQATANCTNGDSPACLLECVDDCVGKGCCSVTPSQNGDNGSHKSGHSGHGHSSGHGHDHGHEHRH</sequence>
<evidence type="ECO:0000256" key="9">
    <source>
        <dbReference type="SAM" id="Phobius"/>
    </source>
</evidence>
<feature type="transmembrane region" description="Helical" evidence="9">
    <location>
        <begin position="71"/>
        <end position="95"/>
    </location>
</feature>
<feature type="compositionally biased region" description="Acidic residues" evidence="8">
    <location>
        <begin position="271"/>
        <end position="282"/>
    </location>
</feature>
<keyword evidence="13" id="KW-1185">Reference proteome</keyword>
<protein>
    <submittedName>
        <fullName evidence="12">Cation diffusion facilitator</fullName>
    </submittedName>
</protein>
<dbReference type="InterPro" id="IPR027469">
    <property type="entry name" value="Cation_efflux_TMD_sf"/>
</dbReference>
<feature type="domain" description="Cation efflux protein transmembrane" evidence="10">
    <location>
        <begin position="355"/>
        <end position="427"/>
    </location>
</feature>
<dbReference type="Pfam" id="PF01545">
    <property type="entry name" value="Cation_efflux"/>
    <property type="match status" value="2"/>
</dbReference>
<evidence type="ECO:0000256" key="2">
    <source>
        <dbReference type="ARBA" id="ARBA00008873"/>
    </source>
</evidence>
<dbReference type="PANTHER" id="PTHR45820">
    <property type="entry name" value="FI23527P1"/>
    <property type="match status" value="1"/>
</dbReference>
<keyword evidence="3" id="KW-0813">Transport</keyword>
<reference evidence="12 13" key="1">
    <citation type="submission" date="2023-01" db="EMBL/GenBank/DDBJ databases">
        <title>Analysis of 21 Apiospora genomes using comparative genomics revels a genus with tremendous synthesis potential of carbohydrate active enzymes and secondary metabolites.</title>
        <authorList>
            <person name="Sorensen T."/>
        </authorList>
    </citation>
    <scope>NUCLEOTIDE SEQUENCE [LARGE SCALE GENOMIC DNA]</scope>
    <source>
        <strain evidence="12 13">CBS 117206</strain>
    </source>
</reference>
<dbReference type="AlphaFoldDB" id="A0AAW0RDY7"/>
<evidence type="ECO:0000256" key="1">
    <source>
        <dbReference type="ARBA" id="ARBA00004141"/>
    </source>
</evidence>
<feature type="region of interest" description="Disordered" evidence="8">
    <location>
        <begin position="264"/>
        <end position="360"/>
    </location>
</feature>
<dbReference type="GO" id="GO:0005385">
    <property type="term" value="F:zinc ion transmembrane transporter activity"/>
    <property type="evidence" value="ECO:0007669"/>
    <property type="project" value="TreeGrafter"/>
</dbReference>
<name>A0AAW0RDY7_9PEZI</name>
<evidence type="ECO:0000313" key="12">
    <source>
        <dbReference type="EMBL" id="KAK8132934.1"/>
    </source>
</evidence>
<evidence type="ECO:0000256" key="8">
    <source>
        <dbReference type="SAM" id="MobiDB-lite"/>
    </source>
</evidence>
<evidence type="ECO:0000256" key="3">
    <source>
        <dbReference type="ARBA" id="ARBA00022448"/>
    </source>
</evidence>
<dbReference type="InterPro" id="IPR027470">
    <property type="entry name" value="Cation_efflux_CTD"/>
</dbReference>
<dbReference type="InterPro" id="IPR002524">
    <property type="entry name" value="Cation_efflux"/>
</dbReference>
<feature type="compositionally biased region" description="Polar residues" evidence="8">
    <location>
        <begin position="292"/>
        <end position="301"/>
    </location>
</feature>
<dbReference type="NCBIfam" id="TIGR01297">
    <property type="entry name" value="CDF"/>
    <property type="match status" value="2"/>
</dbReference>
<evidence type="ECO:0000259" key="11">
    <source>
        <dbReference type="Pfam" id="PF16916"/>
    </source>
</evidence>
<evidence type="ECO:0000313" key="13">
    <source>
        <dbReference type="Proteomes" id="UP001392437"/>
    </source>
</evidence>
<keyword evidence="6 9" id="KW-1133">Transmembrane helix</keyword>
<feature type="transmembrane region" description="Helical" evidence="9">
    <location>
        <begin position="12"/>
        <end position="34"/>
    </location>
</feature>
<dbReference type="PANTHER" id="PTHR45820:SF4">
    <property type="entry name" value="ZINC TRANSPORTER 63C, ISOFORM F"/>
    <property type="match status" value="1"/>
</dbReference>
<feature type="region of interest" description="Disordered" evidence="8">
    <location>
        <begin position="569"/>
        <end position="595"/>
    </location>
</feature>
<comment type="subcellular location">
    <subcellularLocation>
        <location evidence="1">Membrane</location>
        <topology evidence="1">Multi-pass membrane protein</topology>
    </subcellularLocation>
</comment>
<dbReference type="SUPFAM" id="SSF160240">
    <property type="entry name" value="Cation efflux protein cytoplasmic domain-like"/>
    <property type="match status" value="1"/>
</dbReference>
<gene>
    <name evidence="12" type="ORF">PG999_001107</name>
</gene>
<dbReference type="Proteomes" id="UP001392437">
    <property type="component" value="Unassembled WGS sequence"/>
</dbReference>
<keyword evidence="4 9" id="KW-0812">Transmembrane</keyword>
<evidence type="ECO:0000256" key="4">
    <source>
        <dbReference type="ARBA" id="ARBA00022692"/>
    </source>
</evidence>
<proteinExistence type="inferred from homology"/>
<dbReference type="EMBL" id="JAQQWP010000001">
    <property type="protein sequence ID" value="KAK8132934.1"/>
    <property type="molecule type" value="Genomic_DNA"/>
</dbReference>
<dbReference type="GO" id="GO:0006882">
    <property type="term" value="P:intracellular zinc ion homeostasis"/>
    <property type="evidence" value="ECO:0007669"/>
    <property type="project" value="TreeGrafter"/>
</dbReference>
<feature type="transmembrane region" description="Helical" evidence="9">
    <location>
        <begin position="40"/>
        <end position="59"/>
    </location>
</feature>
<evidence type="ECO:0000259" key="10">
    <source>
        <dbReference type="Pfam" id="PF01545"/>
    </source>
</evidence>
<dbReference type="Pfam" id="PF16916">
    <property type="entry name" value="ZT_dimer"/>
    <property type="match status" value="1"/>
</dbReference>
<feature type="transmembrane region" description="Helical" evidence="9">
    <location>
        <begin position="402"/>
        <end position="427"/>
    </location>
</feature>
<dbReference type="GO" id="GO:0016020">
    <property type="term" value="C:membrane"/>
    <property type="evidence" value="ECO:0007669"/>
    <property type="project" value="UniProtKB-SubCell"/>
</dbReference>
<accession>A0AAW0RDY7</accession>
<keyword evidence="7 9" id="KW-0472">Membrane</keyword>
<feature type="transmembrane region" description="Helical" evidence="9">
    <location>
        <begin position="111"/>
        <end position="131"/>
    </location>
</feature>
<evidence type="ECO:0000256" key="6">
    <source>
        <dbReference type="ARBA" id="ARBA00022989"/>
    </source>
</evidence>
<dbReference type="Gene3D" id="1.20.1510.10">
    <property type="entry name" value="Cation efflux protein transmembrane domain"/>
    <property type="match status" value="2"/>
</dbReference>
<feature type="compositionally biased region" description="Basic residues" evidence="8">
    <location>
        <begin position="573"/>
        <end position="584"/>
    </location>
</feature>
<dbReference type="SUPFAM" id="SSF161111">
    <property type="entry name" value="Cation efflux protein transmembrane domain-like"/>
    <property type="match status" value="1"/>
</dbReference>
<dbReference type="FunFam" id="1.20.1510.10:FF:000024">
    <property type="entry name" value="Solute carrier family 30 (Zinc transporter), member 1"/>
    <property type="match status" value="1"/>
</dbReference>
<dbReference type="InterPro" id="IPR058533">
    <property type="entry name" value="Cation_efflux_TM"/>
</dbReference>
<feature type="compositionally biased region" description="Basic residues" evidence="8">
    <location>
        <begin position="341"/>
        <end position="357"/>
    </location>
</feature>
<dbReference type="InterPro" id="IPR036837">
    <property type="entry name" value="Cation_efflux_CTD_sf"/>
</dbReference>
<feature type="transmembrane region" description="Helical" evidence="9">
    <location>
        <begin position="367"/>
        <end position="390"/>
    </location>
</feature>
<feature type="domain" description="Cation efflux protein transmembrane" evidence="10">
    <location>
        <begin position="11"/>
        <end position="146"/>
    </location>
</feature>
<feature type="region of interest" description="Disordered" evidence="8">
    <location>
        <begin position="137"/>
        <end position="164"/>
    </location>
</feature>